<reference evidence="10 11" key="2">
    <citation type="submission" date="2020-02" db="EMBL/GenBank/DDBJ databases">
        <title>Candidatus Galacturonibacter soehngenii shows hetero-acetogenic catabolism of galacturonic acid but lacks a canonical carbon monoxide dehydrogenase/acetyl-CoA synthase complex.</title>
        <authorList>
            <person name="Diender M."/>
            <person name="Stouten G.R."/>
            <person name="Petersen J.F."/>
            <person name="Nielsen P.H."/>
            <person name="Dueholm M.S."/>
            <person name="Pronk J.T."/>
            <person name="Van Loosdrecht M.C.M."/>
        </authorList>
    </citation>
    <scope>NUCLEOTIDE SEQUENCE [LARGE SCALE GENOMIC DNA]</scope>
    <source>
        <strain evidence="10">GalUA</strain>
    </source>
</reference>
<keyword evidence="5 7" id="KW-0624">Polysaccharide degradation</keyword>
<evidence type="ECO:0000256" key="5">
    <source>
        <dbReference type="ARBA" id="ARBA00023326"/>
    </source>
</evidence>
<dbReference type="PANTHER" id="PTHR31490">
    <property type="entry name" value="GLYCOSYL HYDROLASE"/>
    <property type="match status" value="1"/>
</dbReference>
<protein>
    <recommendedName>
        <fullName evidence="7">Beta-xylanase</fullName>
        <ecNumber evidence="7">3.2.1.8</ecNumber>
    </recommendedName>
</protein>
<dbReference type="InterPro" id="IPR044846">
    <property type="entry name" value="GH10"/>
</dbReference>
<evidence type="ECO:0000313" key="10">
    <source>
        <dbReference type="EMBL" id="KAB1437845.1"/>
    </source>
</evidence>
<dbReference type="Pfam" id="PF00331">
    <property type="entry name" value="Glyco_hydro_10"/>
    <property type="match status" value="1"/>
</dbReference>
<name>A0A7V7QJN3_9FIRM</name>
<dbReference type="PROSITE" id="PS00591">
    <property type="entry name" value="GH10_1"/>
    <property type="match status" value="1"/>
</dbReference>
<dbReference type="InterPro" id="IPR031158">
    <property type="entry name" value="GH10_AS"/>
</dbReference>
<keyword evidence="4 7" id="KW-0326">Glycosidase</keyword>
<comment type="caution">
    <text evidence="10">The sequence shown here is derived from an EMBL/GenBank/DDBJ whole genome shotgun (WGS) entry which is preliminary data.</text>
</comment>
<dbReference type="SUPFAM" id="SSF51445">
    <property type="entry name" value="(Trans)glycosidases"/>
    <property type="match status" value="1"/>
</dbReference>
<reference evidence="10 11" key="1">
    <citation type="submission" date="2019-09" db="EMBL/GenBank/DDBJ databases">
        <authorList>
            <person name="Valk L.C."/>
        </authorList>
    </citation>
    <scope>NUCLEOTIDE SEQUENCE [LARGE SCALE GENOMIC DNA]</scope>
    <source>
        <strain evidence="10">GalUA</strain>
    </source>
</reference>
<evidence type="ECO:0000256" key="2">
    <source>
        <dbReference type="ARBA" id="ARBA00022801"/>
    </source>
</evidence>
<dbReference type="Gene3D" id="3.20.20.80">
    <property type="entry name" value="Glycosidases"/>
    <property type="match status" value="1"/>
</dbReference>
<gene>
    <name evidence="10" type="ORF">F7O84_09650</name>
</gene>
<dbReference type="RefSeq" id="WP_151144376.1">
    <property type="nucleotide sequence ID" value="NZ_WAGX01000005.1"/>
</dbReference>
<dbReference type="OrthoDB" id="9809277at2"/>
<evidence type="ECO:0000259" key="9">
    <source>
        <dbReference type="PROSITE" id="PS51760"/>
    </source>
</evidence>
<comment type="catalytic activity">
    <reaction evidence="7">
        <text>Endohydrolysis of (1-&gt;4)-beta-D-xylosidic linkages in xylans.</text>
        <dbReference type="EC" id="3.2.1.8"/>
    </reaction>
</comment>
<organism evidence="10 11">
    <name type="scientific">Candidatus Galacturonatibacter soehngenii</name>
    <dbReference type="NCBI Taxonomy" id="2307010"/>
    <lineage>
        <taxon>Bacteria</taxon>
        <taxon>Bacillati</taxon>
        <taxon>Bacillota</taxon>
        <taxon>Clostridia</taxon>
        <taxon>Lachnospirales</taxon>
        <taxon>Lachnospiraceae</taxon>
        <taxon>Candidatus Galacturonatibacter</taxon>
    </lineage>
</organism>
<evidence type="ECO:0000256" key="1">
    <source>
        <dbReference type="ARBA" id="ARBA00007495"/>
    </source>
</evidence>
<keyword evidence="11" id="KW-1185">Reference proteome</keyword>
<dbReference type="EMBL" id="WAGX01000005">
    <property type="protein sequence ID" value="KAB1437845.1"/>
    <property type="molecule type" value="Genomic_DNA"/>
</dbReference>
<evidence type="ECO:0000256" key="7">
    <source>
        <dbReference type="RuleBase" id="RU361174"/>
    </source>
</evidence>
<feature type="signal peptide" evidence="8">
    <location>
        <begin position="1"/>
        <end position="34"/>
    </location>
</feature>
<dbReference type="GO" id="GO:0045493">
    <property type="term" value="P:xylan catabolic process"/>
    <property type="evidence" value="ECO:0007669"/>
    <property type="project" value="UniProtKB-KW"/>
</dbReference>
<dbReference type="PROSITE" id="PS51760">
    <property type="entry name" value="GH10_2"/>
    <property type="match status" value="1"/>
</dbReference>
<evidence type="ECO:0000256" key="8">
    <source>
        <dbReference type="SAM" id="SignalP"/>
    </source>
</evidence>
<dbReference type="Proteomes" id="UP000461768">
    <property type="component" value="Unassembled WGS sequence"/>
</dbReference>
<dbReference type="AlphaFoldDB" id="A0A7V7QJN3"/>
<dbReference type="EC" id="3.2.1.8" evidence="7"/>
<dbReference type="SMART" id="SM00633">
    <property type="entry name" value="Glyco_10"/>
    <property type="match status" value="1"/>
</dbReference>
<evidence type="ECO:0000256" key="3">
    <source>
        <dbReference type="ARBA" id="ARBA00023277"/>
    </source>
</evidence>
<evidence type="ECO:0000256" key="4">
    <source>
        <dbReference type="ARBA" id="ARBA00023295"/>
    </source>
</evidence>
<keyword evidence="3 7" id="KW-0119">Carbohydrate metabolism</keyword>
<feature type="active site" description="Nucleophile" evidence="6">
    <location>
        <position position="311"/>
    </location>
</feature>
<feature type="domain" description="GH10" evidence="9">
    <location>
        <begin position="32"/>
        <end position="382"/>
    </location>
</feature>
<feature type="chain" id="PRO_5031095907" description="Beta-xylanase" evidence="8">
    <location>
        <begin position="35"/>
        <end position="388"/>
    </location>
</feature>
<dbReference type="GO" id="GO:0031176">
    <property type="term" value="F:endo-1,4-beta-xylanase activity"/>
    <property type="evidence" value="ECO:0007669"/>
    <property type="project" value="UniProtKB-EC"/>
</dbReference>
<keyword evidence="2 7" id="KW-0378">Hydrolase</keyword>
<keyword evidence="8" id="KW-0732">Signal</keyword>
<accession>A0A7V7QJN3</accession>
<dbReference type="InterPro" id="IPR017853">
    <property type="entry name" value="GH"/>
</dbReference>
<evidence type="ECO:0000313" key="11">
    <source>
        <dbReference type="Proteomes" id="UP000461768"/>
    </source>
</evidence>
<dbReference type="InterPro" id="IPR001000">
    <property type="entry name" value="GH10_dom"/>
</dbReference>
<comment type="similarity">
    <text evidence="1 7">Belongs to the glycosyl hydrolase 10 (cellulase F) family.</text>
</comment>
<dbReference type="PRINTS" id="PR00134">
    <property type="entry name" value="GLHYDRLASE10"/>
</dbReference>
<sequence length="388" mass="43283">MFRKEKSSFKRFFAVSISLLMMCVMGMPMNSVFAANTLLNTYGKTFSYSGAAVTYSQLNNSSTLNVIKSQYNSITLENEMKPDAILGGSPSLQSVSQARAKGYYIPSGYTESTVPTFNFNTMDAVLRICANNGLKVRAHTLIWHAQTPDWFFKTGYSANGAYVSQSVMNARMELYIKTVMNHVYTGSYGSTVYAWDVVNEYLHANPSGWSRIYGSNLGTSPAFVKQAFQYAYETLSYFGLANSVGLFYNDYNEYMIPDQIVSLINYINSGRKICSGVGMQSHLSTNYPSIALYKTALQKFANAGFEIQITELDVQNNSENVQANYVYDLMTAILSAKRSGAKITGITWWGLYDSVSWRSSDKPLLFSSLYSPKASYYKALQAYTDAGF</sequence>
<dbReference type="PANTHER" id="PTHR31490:SF90">
    <property type="entry name" value="ENDO-1,4-BETA-XYLANASE A"/>
    <property type="match status" value="1"/>
</dbReference>
<evidence type="ECO:0000256" key="6">
    <source>
        <dbReference type="PROSITE-ProRule" id="PRU10061"/>
    </source>
</evidence>
<keyword evidence="10" id="KW-0858">Xylan degradation</keyword>
<proteinExistence type="inferred from homology"/>